<dbReference type="InterPro" id="IPR008441">
    <property type="entry name" value="AfumC-like_glycosyl_Trfase"/>
</dbReference>
<organism evidence="1 2">
    <name type="scientific">Streptococcus hohhotensis</name>
    <dbReference type="NCBI Taxonomy" id="2866998"/>
    <lineage>
        <taxon>Bacteria</taxon>
        <taxon>Bacillati</taxon>
        <taxon>Bacillota</taxon>
        <taxon>Bacilli</taxon>
        <taxon>Lactobacillales</taxon>
        <taxon>Streptococcaceae</taxon>
        <taxon>Streptococcus</taxon>
        <taxon>Streptococcus mitis group</taxon>
    </lineage>
</organism>
<comment type="caution">
    <text evidence="1">The sequence shown here is derived from an EMBL/GenBank/DDBJ whole genome shotgun (WGS) entry which is preliminary data.</text>
</comment>
<dbReference type="RefSeq" id="WP_224218646.1">
    <property type="nucleotide sequence ID" value="NZ_JAIRCA020000009.1"/>
</dbReference>
<keyword evidence="2" id="KW-1185">Reference proteome</keyword>
<reference evidence="1" key="1">
    <citation type="submission" date="2023-05" db="EMBL/GenBank/DDBJ databases">
        <title>Streptococcus hohhotensis sp. nov., isolated from the breast milk of healthy women.</title>
        <authorList>
            <person name="Liu W."/>
        </authorList>
    </citation>
    <scope>NUCLEOTIDE SEQUENCE</scope>
    <source>
        <strain evidence="1">IMAU99199</strain>
    </source>
</reference>
<dbReference type="Pfam" id="PF05704">
    <property type="entry name" value="Caps_synth"/>
    <property type="match status" value="1"/>
</dbReference>
<dbReference type="Gene3D" id="3.90.550.20">
    <property type="match status" value="1"/>
</dbReference>
<dbReference type="SUPFAM" id="SSF53448">
    <property type="entry name" value="Nucleotide-diphospho-sugar transferases"/>
    <property type="match status" value="1"/>
</dbReference>
<dbReference type="InterPro" id="IPR029044">
    <property type="entry name" value="Nucleotide-diphossugar_trans"/>
</dbReference>
<sequence length="323" mass="38631">MNKLRKALNYYQDISKKRAYFPNNVLNWQLAGKFLGQIPHIIGENNARKICEKRHNVTRGFLEKEFYEFIINYEFSICNEKNSKIIWTLWMQGYEHAPELVKCTIDSIRKFAELNGFQFILLEKDTIEKYIVFPKLIKEKMNLGIIDYTKISDILRVSLLAKYGGTWVDATIYMREDFDSSLLLQNYYTIKTGGIEDYSPNISNNRWKGFFLSGNSSLFSFTRDFFFEYYSRYDIAVDYLLIDYIFDIAYKYDEKIKNQMLELEKSNPNLFWLENHFSEKFDRKIWEDISENTKIFKTTYKLDKKIKCNPENNYSALIKSKLK</sequence>
<dbReference type="Proteomes" id="UP001156146">
    <property type="component" value="Unassembled WGS sequence"/>
</dbReference>
<gene>
    <name evidence="1" type="ORF">K4Z77_005045</name>
</gene>
<accession>A0ABT6QDT6</accession>
<name>A0ABT6QDT6_9STRE</name>
<protein>
    <submittedName>
        <fullName evidence="1">Capsular polysaccharide synthesis protein</fullName>
    </submittedName>
</protein>
<evidence type="ECO:0000313" key="1">
    <source>
        <dbReference type="EMBL" id="MDI2139526.1"/>
    </source>
</evidence>
<evidence type="ECO:0000313" key="2">
    <source>
        <dbReference type="Proteomes" id="UP001156146"/>
    </source>
</evidence>
<proteinExistence type="predicted"/>
<dbReference type="EMBL" id="JAIRCA020000009">
    <property type="protein sequence ID" value="MDI2139526.1"/>
    <property type="molecule type" value="Genomic_DNA"/>
</dbReference>